<accession>A0ABT3XC25</accession>
<dbReference type="SMART" id="SM00155">
    <property type="entry name" value="PLDc"/>
    <property type="match status" value="1"/>
</dbReference>
<dbReference type="Proteomes" id="UP001163211">
    <property type="component" value="Unassembled WGS sequence"/>
</dbReference>
<dbReference type="PANTHER" id="PTHR43856:SF1">
    <property type="entry name" value="MITOCHONDRIAL CARDIOLIPIN HYDROLASE"/>
    <property type="match status" value="1"/>
</dbReference>
<proteinExistence type="inferred from homology"/>
<name>A0ABT3XC25_9ENTR</name>
<dbReference type="Pfam" id="PF13091">
    <property type="entry name" value="PLDc_2"/>
    <property type="match status" value="1"/>
</dbReference>
<dbReference type="InterPro" id="IPR051406">
    <property type="entry name" value="PLD_domain"/>
</dbReference>
<keyword evidence="5" id="KW-0442">Lipid degradation</keyword>
<protein>
    <recommendedName>
        <fullName evidence="3">phospholipase D</fullName>
        <ecNumber evidence="3">3.1.4.4</ecNumber>
    </recommendedName>
</protein>
<sequence>MKKEITVNTYFNDIDYEIKKILRGAKERIWICVAWISFRSYQDLLLKKINEGVEVHILCNGDTINYKNLSGIVNYQLLNKVHLLRNPISTALIHHKFCIIDDSTIITGSFNWSNAAFYHYENIVVIKNDYVAVNKFKHEFCDLLYMAQQANNGITFPKVRKSTSTFILGMISESHGIYENVILQQWEVDLKSRTCERLHSIEVQHFYNQISTGLDDFDDDGFDYKSSKEYYMEAFNRIRKQIIEIQDFFNFKNVNVHAVGRAIKTMESKYDDEEASIAIVWKDVRYRKIVPDNIYVDGDFEMVFDESYYAGN</sequence>
<dbReference type="PANTHER" id="PTHR43856">
    <property type="entry name" value="CARDIOLIPIN HYDROLASE"/>
    <property type="match status" value="1"/>
</dbReference>
<evidence type="ECO:0000256" key="3">
    <source>
        <dbReference type="ARBA" id="ARBA00012027"/>
    </source>
</evidence>
<dbReference type="EMBL" id="JAPMLV010000001">
    <property type="protein sequence ID" value="MCX8302151.1"/>
    <property type="molecule type" value="Genomic_DNA"/>
</dbReference>
<feature type="domain" description="PLD phosphodiesterase" evidence="7">
    <location>
        <begin position="89"/>
        <end position="116"/>
    </location>
</feature>
<dbReference type="InterPro" id="IPR001736">
    <property type="entry name" value="PLipase_D/transphosphatidylase"/>
</dbReference>
<organism evidence="8 9">
    <name type="scientific">Enterobacter pseudoroggenkampii</name>
    <dbReference type="NCBI Taxonomy" id="2996112"/>
    <lineage>
        <taxon>Bacteria</taxon>
        <taxon>Pseudomonadati</taxon>
        <taxon>Pseudomonadota</taxon>
        <taxon>Gammaproteobacteria</taxon>
        <taxon>Enterobacterales</taxon>
        <taxon>Enterobacteriaceae</taxon>
        <taxon>Enterobacter</taxon>
    </lineage>
</organism>
<dbReference type="Gene3D" id="3.30.870.10">
    <property type="entry name" value="Endonuclease Chain A"/>
    <property type="match status" value="1"/>
</dbReference>
<dbReference type="PROSITE" id="PS50035">
    <property type="entry name" value="PLD"/>
    <property type="match status" value="1"/>
</dbReference>
<keyword evidence="6" id="KW-0443">Lipid metabolism</keyword>
<keyword evidence="9" id="KW-1185">Reference proteome</keyword>
<dbReference type="SUPFAM" id="SSF56024">
    <property type="entry name" value="Phospholipase D/nuclease"/>
    <property type="match status" value="1"/>
</dbReference>
<comment type="caution">
    <text evidence="8">The sequence shown here is derived from an EMBL/GenBank/DDBJ whole genome shotgun (WGS) entry which is preliminary data.</text>
</comment>
<evidence type="ECO:0000256" key="6">
    <source>
        <dbReference type="ARBA" id="ARBA00023098"/>
    </source>
</evidence>
<evidence type="ECO:0000256" key="1">
    <source>
        <dbReference type="ARBA" id="ARBA00000798"/>
    </source>
</evidence>
<reference evidence="8" key="1">
    <citation type="submission" date="2022-11" db="EMBL/GenBank/DDBJ databases">
        <title>The draft genomes of two Enterobacter strains.</title>
        <authorList>
            <person name="He Y."/>
            <person name="Wu S."/>
            <person name="Feng Y."/>
            <person name="Zong Z."/>
        </authorList>
    </citation>
    <scope>NUCLEOTIDE SEQUENCE</scope>
    <source>
        <strain evidence="8">155092</strain>
    </source>
</reference>
<comment type="catalytic activity">
    <reaction evidence="1">
        <text>a 1,2-diacyl-sn-glycero-3-phosphocholine + H2O = a 1,2-diacyl-sn-glycero-3-phosphate + choline + H(+)</text>
        <dbReference type="Rhea" id="RHEA:14445"/>
        <dbReference type="ChEBI" id="CHEBI:15354"/>
        <dbReference type="ChEBI" id="CHEBI:15377"/>
        <dbReference type="ChEBI" id="CHEBI:15378"/>
        <dbReference type="ChEBI" id="CHEBI:57643"/>
        <dbReference type="ChEBI" id="CHEBI:58608"/>
        <dbReference type="EC" id="3.1.4.4"/>
    </reaction>
</comment>
<dbReference type="EC" id="3.1.4.4" evidence="3"/>
<evidence type="ECO:0000256" key="5">
    <source>
        <dbReference type="ARBA" id="ARBA00022963"/>
    </source>
</evidence>
<keyword evidence="4" id="KW-0378">Hydrolase</keyword>
<evidence type="ECO:0000313" key="8">
    <source>
        <dbReference type="EMBL" id="MCX8302151.1"/>
    </source>
</evidence>
<gene>
    <name evidence="8" type="ORF">OTG14_04170</name>
</gene>
<evidence type="ECO:0000313" key="9">
    <source>
        <dbReference type="Proteomes" id="UP001163211"/>
    </source>
</evidence>
<dbReference type="InterPro" id="IPR025202">
    <property type="entry name" value="PLD-like_dom"/>
</dbReference>
<dbReference type="RefSeq" id="WP_267214623.1">
    <property type="nucleotide sequence ID" value="NZ_JAPMLV010000001.1"/>
</dbReference>
<comment type="similarity">
    <text evidence="2">Belongs to the phospholipase D family.</text>
</comment>
<evidence type="ECO:0000256" key="4">
    <source>
        <dbReference type="ARBA" id="ARBA00022801"/>
    </source>
</evidence>
<evidence type="ECO:0000259" key="7">
    <source>
        <dbReference type="PROSITE" id="PS50035"/>
    </source>
</evidence>
<evidence type="ECO:0000256" key="2">
    <source>
        <dbReference type="ARBA" id="ARBA00008664"/>
    </source>
</evidence>